<feature type="signal peptide" evidence="1">
    <location>
        <begin position="1"/>
        <end position="18"/>
    </location>
</feature>
<feature type="chain" id="PRO_5020466403" description="SnoaL-like protein" evidence="1">
    <location>
        <begin position="19"/>
        <end position="144"/>
    </location>
</feature>
<proteinExistence type="predicted"/>
<dbReference type="AlphaFoldDB" id="A0A4R6UQ67"/>
<evidence type="ECO:0008006" key="4">
    <source>
        <dbReference type="Google" id="ProtNLM"/>
    </source>
</evidence>
<evidence type="ECO:0000313" key="2">
    <source>
        <dbReference type="EMBL" id="TDQ47633.1"/>
    </source>
</evidence>
<dbReference type="EMBL" id="SNYM01000009">
    <property type="protein sequence ID" value="TDQ47633.1"/>
    <property type="molecule type" value="Genomic_DNA"/>
</dbReference>
<accession>A0A4R6UQ67</accession>
<comment type="caution">
    <text evidence="2">The sequence shown here is derived from an EMBL/GenBank/DDBJ whole genome shotgun (WGS) entry which is preliminary data.</text>
</comment>
<name>A0A4R6UQ67_9GAMM</name>
<sequence>MKYWGLIFGLLLPFASFAESAEALSTAAISARIQLVNDAQNNMMLSGSTVADVDALFAFFSNDFVYVHEVYGGTYPREHLYHNSINNLQAGRYKLTEPRYQILQILPGLNAAAVQRREQRSGKIHLTLFEFKDDKISKIVEYWQ</sequence>
<reference evidence="2 3" key="1">
    <citation type="submission" date="2019-03" db="EMBL/GenBank/DDBJ databases">
        <title>Genomic Encyclopedia of Type Strains, Phase IV (KMG-IV): sequencing the most valuable type-strain genomes for metagenomic binning, comparative biology and taxonomic classification.</title>
        <authorList>
            <person name="Goeker M."/>
        </authorList>
    </citation>
    <scope>NUCLEOTIDE SEQUENCE [LARGE SCALE GENOMIC DNA]</scope>
    <source>
        <strain evidence="2 3">DSM 103792</strain>
    </source>
</reference>
<evidence type="ECO:0000256" key="1">
    <source>
        <dbReference type="SAM" id="SignalP"/>
    </source>
</evidence>
<dbReference type="InterPro" id="IPR032710">
    <property type="entry name" value="NTF2-like_dom_sf"/>
</dbReference>
<dbReference type="RefSeq" id="WP_133590801.1">
    <property type="nucleotide sequence ID" value="NZ_CP037953.1"/>
</dbReference>
<protein>
    <recommendedName>
        <fullName evidence="4">SnoaL-like protein</fullName>
    </recommendedName>
</protein>
<gene>
    <name evidence="2" type="ORF">EV696_10936</name>
</gene>
<keyword evidence="1" id="KW-0732">Signal</keyword>
<keyword evidence="3" id="KW-1185">Reference proteome</keyword>
<dbReference type="SUPFAM" id="SSF54427">
    <property type="entry name" value="NTF2-like"/>
    <property type="match status" value="1"/>
</dbReference>
<dbReference type="Proteomes" id="UP000295375">
    <property type="component" value="Unassembled WGS sequence"/>
</dbReference>
<organism evidence="2 3">
    <name type="scientific">Permianibacter aggregans</name>
    <dbReference type="NCBI Taxonomy" id="1510150"/>
    <lineage>
        <taxon>Bacteria</taxon>
        <taxon>Pseudomonadati</taxon>
        <taxon>Pseudomonadota</taxon>
        <taxon>Gammaproteobacteria</taxon>
        <taxon>Pseudomonadales</taxon>
        <taxon>Pseudomonadaceae</taxon>
        <taxon>Permianibacter</taxon>
    </lineage>
</organism>
<dbReference type="OrthoDB" id="980604at2"/>
<evidence type="ECO:0000313" key="3">
    <source>
        <dbReference type="Proteomes" id="UP000295375"/>
    </source>
</evidence>